<accession>A0A9X3WU56</accession>
<dbReference type="InterPro" id="IPR048198">
    <property type="entry name" value="YtrI"/>
</dbReference>
<dbReference type="NCBIfam" id="NF041479">
    <property type="entry name" value="spor_membprot_YtrI"/>
    <property type="match status" value="1"/>
</dbReference>
<dbReference type="AlphaFoldDB" id="A0A9X3WU56"/>
<dbReference type="Pfam" id="PF26347">
    <property type="entry name" value="YtrI_sporulation"/>
    <property type="match status" value="1"/>
</dbReference>
<keyword evidence="1" id="KW-0175">Coiled coil</keyword>
<name>A0A9X3WU56_9BACI</name>
<keyword evidence="2" id="KW-0812">Transmembrane</keyword>
<feature type="domain" description="Sporulation membrane protein YtrI C-terminal" evidence="3">
    <location>
        <begin position="85"/>
        <end position="168"/>
    </location>
</feature>
<evidence type="ECO:0000313" key="5">
    <source>
        <dbReference type="Proteomes" id="UP001145050"/>
    </source>
</evidence>
<keyword evidence="2" id="KW-0472">Membrane</keyword>
<gene>
    <name evidence="4" type="ORF">NC797_05650</name>
</gene>
<comment type="caution">
    <text evidence="4">The sequence shown here is derived from an EMBL/GenBank/DDBJ whole genome shotgun (WGS) entry which is preliminary data.</text>
</comment>
<dbReference type="Proteomes" id="UP001145050">
    <property type="component" value="Unassembled WGS sequence"/>
</dbReference>
<feature type="transmembrane region" description="Helical" evidence="2">
    <location>
        <begin position="24"/>
        <end position="44"/>
    </location>
</feature>
<evidence type="ECO:0000313" key="4">
    <source>
        <dbReference type="EMBL" id="MDC3423991.1"/>
    </source>
</evidence>
<evidence type="ECO:0000256" key="1">
    <source>
        <dbReference type="SAM" id="Coils"/>
    </source>
</evidence>
<dbReference type="EMBL" id="JAMQKB010000003">
    <property type="protein sequence ID" value="MDC3423991.1"/>
    <property type="molecule type" value="Genomic_DNA"/>
</dbReference>
<reference evidence="4" key="1">
    <citation type="submission" date="2022-06" db="EMBL/GenBank/DDBJ databases">
        <title>Aquibacillus sp. a new bacterium isolated from soil saline samples.</title>
        <authorList>
            <person name="Galisteo C."/>
            <person name="De La Haba R."/>
            <person name="Sanchez-Porro C."/>
            <person name="Ventosa A."/>
        </authorList>
    </citation>
    <scope>NUCLEOTIDE SEQUENCE</scope>
    <source>
        <strain evidence="4">3ASR75-11</strain>
    </source>
</reference>
<proteinExistence type="predicted"/>
<evidence type="ECO:0000259" key="3">
    <source>
        <dbReference type="Pfam" id="PF26347"/>
    </source>
</evidence>
<dbReference type="InterPro" id="IPR058620">
    <property type="entry name" value="YtrI_C"/>
</dbReference>
<dbReference type="RefSeq" id="WP_272435781.1">
    <property type="nucleotide sequence ID" value="NZ_JAMQKB010000003.1"/>
</dbReference>
<keyword evidence="5" id="KW-1185">Reference proteome</keyword>
<evidence type="ECO:0000256" key="2">
    <source>
        <dbReference type="SAM" id="Phobius"/>
    </source>
</evidence>
<sequence>MDDTGEYRLMHIPPLFKKASWQRFLAGMFIGAIVAFLVFVYMYGSLYEMWVEERVKLESKIDDLEILVEDTKEKDKETKSQLQIKEIDILIEDDKRLKLDDLIKYQLREMVKGELKDVVGKNTSTVAENYQLLISTIENKRYAIDDFSYKLEVKMLAIAPKLRVIVSVGLSS</sequence>
<protein>
    <recommendedName>
        <fullName evidence="3">Sporulation membrane protein YtrI C-terminal domain-containing protein</fullName>
    </recommendedName>
</protein>
<feature type="coiled-coil region" evidence="1">
    <location>
        <begin position="47"/>
        <end position="81"/>
    </location>
</feature>
<organism evidence="4 5">
    <name type="scientific">Terrihalobacillus insolitus</name>
    <dbReference type="NCBI Taxonomy" id="2950438"/>
    <lineage>
        <taxon>Bacteria</taxon>
        <taxon>Bacillati</taxon>
        <taxon>Bacillota</taxon>
        <taxon>Bacilli</taxon>
        <taxon>Bacillales</taxon>
        <taxon>Bacillaceae</taxon>
        <taxon>Terrihalobacillus</taxon>
    </lineage>
</organism>
<keyword evidence="2" id="KW-1133">Transmembrane helix</keyword>